<evidence type="ECO:0000256" key="2">
    <source>
        <dbReference type="SAM" id="SignalP"/>
    </source>
</evidence>
<organism evidence="3 4">
    <name type="scientific">Novispirillum itersonii</name>
    <name type="common">Aquaspirillum itersonii</name>
    <dbReference type="NCBI Taxonomy" id="189"/>
    <lineage>
        <taxon>Bacteria</taxon>
        <taxon>Pseudomonadati</taxon>
        <taxon>Pseudomonadota</taxon>
        <taxon>Alphaproteobacteria</taxon>
        <taxon>Rhodospirillales</taxon>
        <taxon>Novispirillaceae</taxon>
        <taxon>Novispirillum</taxon>
    </lineage>
</organism>
<evidence type="ECO:0000256" key="1">
    <source>
        <dbReference type="SAM" id="MobiDB-lite"/>
    </source>
</evidence>
<feature type="signal peptide" evidence="2">
    <location>
        <begin position="1"/>
        <end position="27"/>
    </location>
</feature>
<reference evidence="3 4" key="1">
    <citation type="submission" date="2020-08" db="EMBL/GenBank/DDBJ databases">
        <title>Genomic Encyclopedia of Type Strains, Phase IV (KMG-IV): sequencing the most valuable type-strain genomes for metagenomic binning, comparative biology and taxonomic classification.</title>
        <authorList>
            <person name="Goeker M."/>
        </authorList>
    </citation>
    <scope>NUCLEOTIDE SEQUENCE [LARGE SCALE GENOMIC DNA]</scope>
    <source>
        <strain evidence="3 4">DSM 11590</strain>
    </source>
</reference>
<keyword evidence="4" id="KW-1185">Reference proteome</keyword>
<gene>
    <name evidence="3" type="ORF">FHS48_000966</name>
</gene>
<comment type="caution">
    <text evidence="3">The sequence shown here is derived from an EMBL/GenBank/DDBJ whole genome shotgun (WGS) entry which is preliminary data.</text>
</comment>
<proteinExistence type="predicted"/>
<protein>
    <submittedName>
        <fullName evidence="3">Uncharacterized protein</fullName>
    </submittedName>
</protein>
<evidence type="ECO:0000313" key="4">
    <source>
        <dbReference type="Proteomes" id="UP000544872"/>
    </source>
</evidence>
<accession>A0A7W9ZFY4</accession>
<sequence>MMLLTLKRSLTACAVALMLGLSGTGMEARAETALSCSGEQAKCDASCAARYTSDAGKAGCQARCASARAACDAGAGYDQAKPWVKKKVQSVGDFFQGLTEGGDSGTPSEPPPAKPAPAKN</sequence>
<keyword evidence="2" id="KW-0732">Signal</keyword>
<dbReference type="EMBL" id="JACIIX010000002">
    <property type="protein sequence ID" value="MBB6209564.1"/>
    <property type="molecule type" value="Genomic_DNA"/>
</dbReference>
<feature type="compositionally biased region" description="Pro residues" evidence="1">
    <location>
        <begin position="108"/>
        <end position="120"/>
    </location>
</feature>
<dbReference type="AlphaFoldDB" id="A0A7W9ZFY4"/>
<name>A0A7W9ZFY4_NOVIT</name>
<feature type="region of interest" description="Disordered" evidence="1">
    <location>
        <begin position="95"/>
        <end position="120"/>
    </location>
</feature>
<dbReference type="Proteomes" id="UP000544872">
    <property type="component" value="Unassembled WGS sequence"/>
</dbReference>
<dbReference type="RefSeq" id="WP_184261932.1">
    <property type="nucleotide sequence ID" value="NZ_JACIIX010000002.1"/>
</dbReference>
<feature type="chain" id="PRO_5030809133" evidence="2">
    <location>
        <begin position="28"/>
        <end position="120"/>
    </location>
</feature>
<evidence type="ECO:0000313" key="3">
    <source>
        <dbReference type="EMBL" id="MBB6209564.1"/>
    </source>
</evidence>